<dbReference type="CDD" id="cd03709">
    <property type="entry name" value="lepA_C"/>
    <property type="match status" value="1"/>
</dbReference>
<dbReference type="Gene3D" id="3.40.50.300">
    <property type="entry name" value="P-loop containing nucleotide triphosphate hydrolases"/>
    <property type="match status" value="1"/>
</dbReference>
<proteinExistence type="inferred from homology"/>
<dbReference type="GO" id="GO:0005743">
    <property type="term" value="C:mitochondrial inner membrane"/>
    <property type="evidence" value="ECO:0007669"/>
    <property type="project" value="UniProtKB-SubCell"/>
</dbReference>
<feature type="binding site" evidence="9">
    <location>
        <begin position="187"/>
        <end position="190"/>
    </location>
    <ligand>
        <name>GTP</name>
        <dbReference type="ChEBI" id="CHEBI:37565"/>
    </ligand>
</feature>
<dbReference type="NCBIfam" id="TIGR00231">
    <property type="entry name" value="small_GTP"/>
    <property type="match status" value="1"/>
</dbReference>
<dbReference type="EMBL" id="JABELV010000055">
    <property type="protein sequence ID" value="KAG7548998.1"/>
    <property type="molecule type" value="Genomic_DNA"/>
</dbReference>
<dbReference type="InterPro" id="IPR031157">
    <property type="entry name" value="G_TR_CS"/>
</dbReference>
<keyword evidence="8 9" id="KW-0472">Membrane</keyword>
<evidence type="ECO:0000256" key="1">
    <source>
        <dbReference type="ARBA" id="ARBA00005454"/>
    </source>
</evidence>
<keyword evidence="4 9" id="KW-0378">Hydrolase</keyword>
<dbReference type="SUPFAM" id="SSF50447">
    <property type="entry name" value="Translation proteins"/>
    <property type="match status" value="1"/>
</dbReference>
<dbReference type="GO" id="GO:0005759">
    <property type="term" value="C:mitochondrial matrix"/>
    <property type="evidence" value="ECO:0007669"/>
    <property type="project" value="UniProtKB-UniRule"/>
</dbReference>
<comment type="similarity">
    <text evidence="1">Belongs to the TRAFAC class translation factor GTPase superfamily. Classic translation factor GTPase family. LepA subfamily.</text>
</comment>
<keyword evidence="12" id="KW-1185">Reference proteome</keyword>
<dbReference type="InterPro" id="IPR038363">
    <property type="entry name" value="LepA_C_sf"/>
</dbReference>
<dbReference type="PANTHER" id="PTHR43512">
    <property type="entry name" value="TRANSLATION FACTOR GUF1-RELATED"/>
    <property type="match status" value="1"/>
</dbReference>
<dbReference type="Gene3D" id="3.30.70.2570">
    <property type="entry name" value="Elongation factor 4, C-terminal domain"/>
    <property type="match status" value="1"/>
</dbReference>
<evidence type="ECO:0000256" key="6">
    <source>
        <dbReference type="ARBA" id="ARBA00023128"/>
    </source>
</evidence>
<organism evidence="11 12">
    <name type="scientific">Filobasidium floriforme</name>
    <dbReference type="NCBI Taxonomy" id="5210"/>
    <lineage>
        <taxon>Eukaryota</taxon>
        <taxon>Fungi</taxon>
        <taxon>Dikarya</taxon>
        <taxon>Basidiomycota</taxon>
        <taxon>Agaricomycotina</taxon>
        <taxon>Tremellomycetes</taxon>
        <taxon>Filobasidiales</taxon>
        <taxon>Filobasidiaceae</taxon>
        <taxon>Filobasidium</taxon>
    </lineage>
</organism>
<feature type="binding site" evidence="9">
    <location>
        <begin position="66"/>
        <end position="73"/>
    </location>
    <ligand>
        <name>GTP</name>
        <dbReference type="ChEBI" id="CHEBI:37565"/>
    </ligand>
</feature>
<keyword evidence="5 9" id="KW-0648">Protein biosynthesis</keyword>
<dbReference type="PANTHER" id="PTHR43512:SF7">
    <property type="entry name" value="TRANSLATION FACTOR GUF1, MITOCHONDRIAL"/>
    <property type="match status" value="1"/>
</dbReference>
<dbReference type="InterPro" id="IPR035654">
    <property type="entry name" value="LepA_IV"/>
</dbReference>
<evidence type="ECO:0000256" key="7">
    <source>
        <dbReference type="ARBA" id="ARBA00023134"/>
    </source>
</evidence>
<dbReference type="InterPro" id="IPR009000">
    <property type="entry name" value="Transl_B-barrel_sf"/>
</dbReference>
<name>A0A8K0NR54_9TREE</name>
<dbReference type="HAMAP" id="MF_00071">
    <property type="entry name" value="LepA"/>
    <property type="match status" value="1"/>
</dbReference>
<dbReference type="CDD" id="cd01890">
    <property type="entry name" value="LepA"/>
    <property type="match status" value="1"/>
</dbReference>
<keyword evidence="7 9" id="KW-0342">GTP-binding</keyword>
<dbReference type="SUPFAM" id="SSF54980">
    <property type="entry name" value="EF-G C-terminal domain-like"/>
    <property type="match status" value="2"/>
</dbReference>
<keyword evidence="3 9" id="KW-0999">Mitochondrion inner membrane</keyword>
<dbReference type="FunFam" id="2.40.30.10:FF:000015">
    <property type="entry name" value="Translation factor GUF1, mitochondrial"/>
    <property type="match status" value="1"/>
</dbReference>
<dbReference type="Gene3D" id="3.30.70.240">
    <property type="match status" value="1"/>
</dbReference>
<evidence type="ECO:0000256" key="3">
    <source>
        <dbReference type="ARBA" id="ARBA00022792"/>
    </source>
</evidence>
<dbReference type="Proteomes" id="UP000812966">
    <property type="component" value="Unassembled WGS sequence"/>
</dbReference>
<dbReference type="FunFam" id="3.30.70.870:FF:000004">
    <property type="entry name" value="Translation factor GUF1, mitochondrial"/>
    <property type="match status" value="1"/>
</dbReference>
<dbReference type="FunFam" id="3.30.70.2570:FF:000001">
    <property type="entry name" value="Translation factor GUF1, mitochondrial"/>
    <property type="match status" value="1"/>
</dbReference>
<evidence type="ECO:0000256" key="4">
    <source>
        <dbReference type="ARBA" id="ARBA00022801"/>
    </source>
</evidence>
<evidence type="ECO:0000313" key="12">
    <source>
        <dbReference type="Proteomes" id="UP000812966"/>
    </source>
</evidence>
<dbReference type="Pfam" id="PF00009">
    <property type="entry name" value="GTP_EFTU"/>
    <property type="match status" value="1"/>
</dbReference>
<dbReference type="GO" id="GO:0005525">
    <property type="term" value="F:GTP binding"/>
    <property type="evidence" value="ECO:0007669"/>
    <property type="project" value="UniProtKB-UniRule"/>
</dbReference>
<dbReference type="PROSITE" id="PS00301">
    <property type="entry name" value="G_TR_1"/>
    <property type="match status" value="1"/>
</dbReference>
<dbReference type="Pfam" id="PF00679">
    <property type="entry name" value="EFG_C"/>
    <property type="match status" value="1"/>
</dbReference>
<dbReference type="InterPro" id="IPR006297">
    <property type="entry name" value="EF-4"/>
</dbReference>
<dbReference type="InterPro" id="IPR004161">
    <property type="entry name" value="EFTu-like_2"/>
</dbReference>
<dbReference type="CDD" id="cd16260">
    <property type="entry name" value="EF4_III"/>
    <property type="match status" value="1"/>
</dbReference>
<comment type="similarity">
    <text evidence="9">Belongs to the GTP-binding elongation factor family. LepA subfamily.</text>
</comment>
<dbReference type="GO" id="GO:0097177">
    <property type="term" value="F:mitochondrial ribosome binding"/>
    <property type="evidence" value="ECO:0007669"/>
    <property type="project" value="TreeGrafter"/>
</dbReference>
<dbReference type="CDD" id="cd03699">
    <property type="entry name" value="EF4_II"/>
    <property type="match status" value="1"/>
</dbReference>
<feature type="binding site" evidence="9">
    <location>
        <begin position="133"/>
        <end position="137"/>
    </location>
    <ligand>
        <name>GTP</name>
        <dbReference type="ChEBI" id="CHEBI:37565"/>
    </ligand>
</feature>
<evidence type="ECO:0000313" key="11">
    <source>
        <dbReference type="EMBL" id="KAG7548998.1"/>
    </source>
</evidence>
<evidence type="ECO:0000256" key="5">
    <source>
        <dbReference type="ARBA" id="ARBA00022917"/>
    </source>
</evidence>
<dbReference type="Pfam" id="PF03144">
    <property type="entry name" value="GTP_EFTU_D2"/>
    <property type="match status" value="1"/>
</dbReference>
<reference evidence="11" key="1">
    <citation type="submission" date="2020-04" db="EMBL/GenBank/DDBJ databases">
        <title>Analysis of mating type loci in Filobasidium floriforme.</title>
        <authorList>
            <person name="Nowrousian M."/>
        </authorList>
    </citation>
    <scope>NUCLEOTIDE SEQUENCE</scope>
    <source>
        <strain evidence="11">CBS 6242</strain>
    </source>
</reference>
<dbReference type="SUPFAM" id="SSF52540">
    <property type="entry name" value="P-loop containing nucleoside triphosphate hydrolases"/>
    <property type="match status" value="1"/>
</dbReference>
<keyword evidence="6 9" id="KW-0496">Mitochondrion</keyword>
<evidence type="ECO:0000256" key="9">
    <source>
        <dbReference type="HAMAP-Rule" id="MF_03137"/>
    </source>
</evidence>
<dbReference type="Pfam" id="PF06421">
    <property type="entry name" value="LepA_C"/>
    <property type="match status" value="1"/>
</dbReference>
<dbReference type="InterPro" id="IPR000640">
    <property type="entry name" value="EFG_V-like"/>
</dbReference>
<evidence type="ECO:0000259" key="10">
    <source>
        <dbReference type="PROSITE" id="PS51722"/>
    </source>
</evidence>
<protein>
    <recommendedName>
        <fullName evidence="10">Tr-type G domain-containing protein</fullName>
    </recommendedName>
</protein>
<comment type="catalytic activity">
    <reaction evidence="9">
        <text>GTP + H2O = GDP + phosphate + H(+)</text>
        <dbReference type="Rhea" id="RHEA:19669"/>
        <dbReference type="ChEBI" id="CHEBI:15377"/>
        <dbReference type="ChEBI" id="CHEBI:15378"/>
        <dbReference type="ChEBI" id="CHEBI:37565"/>
        <dbReference type="ChEBI" id="CHEBI:43474"/>
        <dbReference type="ChEBI" id="CHEBI:58189"/>
        <dbReference type="EC" id="3.6.5.n1"/>
    </reaction>
</comment>
<dbReference type="InterPro" id="IPR005225">
    <property type="entry name" value="Small_GTP-bd"/>
</dbReference>
<comment type="subcellular location">
    <subcellularLocation>
        <location evidence="9">Mitochondrion inner membrane</location>
        <topology evidence="9">Peripheral membrane protein</topology>
        <orientation evidence="9">Matrix side</orientation>
    </subcellularLocation>
</comment>
<dbReference type="FunFam" id="3.30.70.240:FF:000007">
    <property type="entry name" value="Translation factor GUF1, mitochondrial"/>
    <property type="match status" value="1"/>
</dbReference>
<evidence type="ECO:0000256" key="2">
    <source>
        <dbReference type="ARBA" id="ARBA00022741"/>
    </source>
</evidence>
<dbReference type="InterPro" id="IPR035647">
    <property type="entry name" value="EFG_III/V"/>
</dbReference>
<dbReference type="GO" id="GO:0003924">
    <property type="term" value="F:GTPase activity"/>
    <property type="evidence" value="ECO:0007669"/>
    <property type="project" value="UniProtKB-UniRule"/>
</dbReference>
<dbReference type="InterPro" id="IPR013842">
    <property type="entry name" value="LepA_CTD"/>
</dbReference>
<dbReference type="Gene3D" id="3.30.70.870">
    <property type="entry name" value="Elongation Factor G (Translational Gtpase), domain 3"/>
    <property type="match status" value="1"/>
</dbReference>
<evidence type="ECO:0000256" key="8">
    <source>
        <dbReference type="ARBA" id="ARBA00023136"/>
    </source>
</evidence>
<sequence length="690" mass="75536">MLLSLRFRAVRPVRNAAAHVRQASTAVNPGMSKITNLDKSAGDPHAKVRDMSIFPKDKIRNISIIAHIDHGKSTLADRLLEMTGTITRGPGGNHQVLDKLAVEKERGITVKAQTVSMLWTHTDRQEYLINLIDTPGHVDFSYEVSRSLGACEGCLLLVDASQGLQAQSLAVERSASAQGLSIIPCLNKIDLPHAHPAVVSAAITSTLGIPADSHMHISAKSGLGVRDVLGAVIDKLPPPGDWLDRVARLSGADVREDAEEVKLKRVGEDPDALRGLIIDTYYDRFRGVVSLIRVFTGTVKKGDKLVFMSTGKKHEVLEVGIFHPEETSTGQLYEGQVGYVVCNLKDFEEAHVGDTVTHPNTKIEPLPGFKPLQSMVFAGVFPLDATDFQKLEEAIGRLTLNDRSVTVQRESSAALGQGCRLGFLGTLHMSVLVQRLKDEYGAEVCVTAPTVPYKVVYKNGREEIVSNPALFPDNHDAIMRIDRVEEPIVHATILSPQEHVGDMMELCNEHRGIQLDYHYDEASGRSTLRYELPLSEIATEFFSKLKSRSKGYASFDYEDAGYTSSDLIKLNLLVNSSPVDALAMIVHRASAVTVGREWVAKLKKVIPRQLFQVSIQAAIGTKIIARESLSAMKKDVTAGLYGGHYERKFKSKRKQRRGKAKLKRLGAGNVEVPAAAFYEILGSGTKGGKS</sequence>
<dbReference type="InterPro" id="IPR027417">
    <property type="entry name" value="P-loop_NTPase"/>
</dbReference>
<dbReference type="PROSITE" id="PS51722">
    <property type="entry name" value="G_TR_2"/>
    <property type="match status" value="1"/>
</dbReference>
<gene>
    <name evidence="11" type="ORF">FFLO_03111</name>
</gene>
<accession>A0A8K0NR54</accession>
<dbReference type="AlphaFoldDB" id="A0A8K0NR54"/>
<keyword evidence="2 9" id="KW-0547">Nucleotide-binding</keyword>
<dbReference type="PRINTS" id="PR00315">
    <property type="entry name" value="ELONGATNFCT"/>
</dbReference>
<dbReference type="GO" id="GO:0045727">
    <property type="term" value="P:positive regulation of translation"/>
    <property type="evidence" value="ECO:0007669"/>
    <property type="project" value="UniProtKB-UniRule"/>
</dbReference>
<dbReference type="Gene3D" id="2.40.30.10">
    <property type="entry name" value="Translation factors"/>
    <property type="match status" value="1"/>
</dbReference>
<dbReference type="InterPro" id="IPR000795">
    <property type="entry name" value="T_Tr_GTP-bd_dom"/>
</dbReference>
<comment type="function">
    <text evidence="9">Promotes mitochondrial protein synthesis. May act as a fidelity factor of the translation reaction, by catalyzing a one-codon backward translocation of tRNAs on improperly translocated ribosomes. Binds to mitochondrial ribosomes in a GTP-dependent manner.</text>
</comment>
<dbReference type="GO" id="GO:0006412">
    <property type="term" value="P:translation"/>
    <property type="evidence" value="ECO:0007669"/>
    <property type="project" value="UniProtKB-KW"/>
</dbReference>
<dbReference type="FunFam" id="3.40.50.300:FF:000078">
    <property type="entry name" value="Elongation factor 4"/>
    <property type="match status" value="1"/>
</dbReference>
<feature type="domain" description="Tr-type G" evidence="10">
    <location>
        <begin position="57"/>
        <end position="240"/>
    </location>
</feature>
<comment type="caution">
    <text evidence="11">The sequence shown here is derived from an EMBL/GenBank/DDBJ whole genome shotgun (WGS) entry which is preliminary data.</text>
</comment>